<dbReference type="EMBL" id="AWSJ01000394">
    <property type="protein sequence ID" value="ERI03955.1"/>
    <property type="molecule type" value="Genomic_DNA"/>
</dbReference>
<comment type="caution">
    <text evidence="9">The sequence shown here is derived from an EMBL/GenBank/DDBJ whole genome shotgun (WGS) entry which is preliminary data.</text>
</comment>
<dbReference type="RefSeq" id="WP_021620861.1">
    <property type="nucleotide sequence ID" value="NZ_KE952751.1"/>
</dbReference>
<evidence type="ECO:0000256" key="5">
    <source>
        <dbReference type="ARBA" id="ARBA00022989"/>
    </source>
</evidence>
<evidence type="ECO:0000259" key="8">
    <source>
        <dbReference type="Pfam" id="PF00892"/>
    </source>
</evidence>
<feature type="transmembrane region" description="Helical" evidence="7">
    <location>
        <begin position="130"/>
        <end position="147"/>
    </location>
</feature>
<accession>U1WMU3</accession>
<evidence type="ECO:0000256" key="6">
    <source>
        <dbReference type="ARBA" id="ARBA00023136"/>
    </source>
</evidence>
<name>U1WMU3_ANEAE</name>
<keyword evidence="6 7" id="KW-0472">Membrane</keyword>
<evidence type="ECO:0000256" key="2">
    <source>
        <dbReference type="ARBA" id="ARBA00007362"/>
    </source>
</evidence>
<organism evidence="9 10">
    <name type="scientific">Aneurinibacillus aneurinilyticus ATCC 12856</name>
    <dbReference type="NCBI Taxonomy" id="649747"/>
    <lineage>
        <taxon>Bacteria</taxon>
        <taxon>Bacillati</taxon>
        <taxon>Bacillota</taxon>
        <taxon>Bacilli</taxon>
        <taxon>Bacillales</taxon>
        <taxon>Paenibacillaceae</taxon>
        <taxon>Aneurinibacillus group</taxon>
        <taxon>Aneurinibacillus</taxon>
    </lineage>
</organism>
<feature type="transmembrane region" description="Helical" evidence="7">
    <location>
        <begin position="12"/>
        <end position="34"/>
    </location>
</feature>
<dbReference type="HOGENOM" id="CLU_033863_4_0_9"/>
<keyword evidence="4 7" id="KW-0812">Transmembrane</keyword>
<feature type="transmembrane region" description="Helical" evidence="7">
    <location>
        <begin position="223"/>
        <end position="242"/>
    </location>
</feature>
<feature type="domain" description="EamA" evidence="8">
    <location>
        <begin position="8"/>
        <end position="141"/>
    </location>
</feature>
<protein>
    <submittedName>
        <fullName evidence="9">Putative membrane protein</fullName>
    </submittedName>
</protein>
<proteinExistence type="inferred from homology"/>
<feature type="transmembrane region" description="Helical" evidence="7">
    <location>
        <begin position="279"/>
        <end position="298"/>
    </location>
</feature>
<comment type="similarity">
    <text evidence="2">Belongs to the EamA transporter family.</text>
</comment>
<dbReference type="PATRIC" id="fig|649747.3.peg.5578"/>
<evidence type="ECO:0000313" key="9">
    <source>
        <dbReference type="EMBL" id="ERI03955.1"/>
    </source>
</evidence>
<dbReference type="Pfam" id="PF00892">
    <property type="entry name" value="EamA"/>
    <property type="match status" value="2"/>
</dbReference>
<feature type="transmembrane region" description="Helical" evidence="7">
    <location>
        <begin position="40"/>
        <end position="60"/>
    </location>
</feature>
<evidence type="ECO:0000256" key="1">
    <source>
        <dbReference type="ARBA" id="ARBA00004651"/>
    </source>
</evidence>
<gene>
    <name evidence="9" type="ORF">HMPREF0083_06243</name>
</gene>
<dbReference type="AlphaFoldDB" id="U1WMU3"/>
<feature type="transmembrane region" description="Helical" evidence="7">
    <location>
        <begin position="72"/>
        <end position="94"/>
    </location>
</feature>
<dbReference type="PANTHER" id="PTHR32322">
    <property type="entry name" value="INNER MEMBRANE TRANSPORTER"/>
    <property type="match status" value="1"/>
</dbReference>
<dbReference type="InterPro" id="IPR037185">
    <property type="entry name" value="EmrE-like"/>
</dbReference>
<comment type="subcellular location">
    <subcellularLocation>
        <location evidence="1">Cell membrane</location>
        <topology evidence="1">Multi-pass membrane protein</topology>
    </subcellularLocation>
</comment>
<feature type="domain" description="EamA" evidence="8">
    <location>
        <begin position="154"/>
        <end position="296"/>
    </location>
</feature>
<dbReference type="STRING" id="649747.HMPREF0083_06243"/>
<evidence type="ECO:0000256" key="3">
    <source>
        <dbReference type="ARBA" id="ARBA00022475"/>
    </source>
</evidence>
<feature type="transmembrane region" description="Helical" evidence="7">
    <location>
        <begin position="100"/>
        <end position="118"/>
    </location>
</feature>
<feature type="transmembrane region" description="Helical" evidence="7">
    <location>
        <begin position="153"/>
        <end position="173"/>
    </location>
</feature>
<dbReference type="eggNOG" id="COG0697">
    <property type="taxonomic scope" value="Bacteria"/>
</dbReference>
<dbReference type="InterPro" id="IPR000620">
    <property type="entry name" value="EamA_dom"/>
</dbReference>
<dbReference type="InterPro" id="IPR050638">
    <property type="entry name" value="AA-Vitamin_Transporters"/>
</dbReference>
<keyword evidence="5 7" id="KW-1133">Transmembrane helix</keyword>
<feature type="transmembrane region" description="Helical" evidence="7">
    <location>
        <begin position="254"/>
        <end position="273"/>
    </location>
</feature>
<evidence type="ECO:0000313" key="10">
    <source>
        <dbReference type="Proteomes" id="UP000016511"/>
    </source>
</evidence>
<dbReference type="SUPFAM" id="SSF103481">
    <property type="entry name" value="Multidrug resistance efflux transporter EmrE"/>
    <property type="match status" value="2"/>
</dbReference>
<evidence type="ECO:0000256" key="7">
    <source>
        <dbReference type="SAM" id="Phobius"/>
    </source>
</evidence>
<dbReference type="PANTHER" id="PTHR32322:SF18">
    <property type="entry name" value="S-ADENOSYLMETHIONINE_S-ADENOSYLHOMOCYSTEINE TRANSPORTER"/>
    <property type="match status" value="1"/>
</dbReference>
<dbReference type="GeneID" id="92838655"/>
<reference evidence="9 10" key="1">
    <citation type="submission" date="2013-08" db="EMBL/GenBank/DDBJ databases">
        <authorList>
            <person name="Weinstock G."/>
            <person name="Sodergren E."/>
            <person name="Wylie T."/>
            <person name="Fulton L."/>
            <person name="Fulton R."/>
            <person name="Fronick C."/>
            <person name="O'Laughlin M."/>
            <person name="Godfrey J."/>
            <person name="Miner T."/>
            <person name="Herter B."/>
            <person name="Appelbaum E."/>
            <person name="Cordes M."/>
            <person name="Lek S."/>
            <person name="Wollam A."/>
            <person name="Pepin K.H."/>
            <person name="Palsikar V.B."/>
            <person name="Mitreva M."/>
            <person name="Wilson R.K."/>
        </authorList>
    </citation>
    <scope>NUCLEOTIDE SEQUENCE [LARGE SCALE GENOMIC DNA]</scope>
    <source>
        <strain evidence="9 10">ATCC 12856</strain>
    </source>
</reference>
<sequence>MDSKRKKLAYIAALLYAFIIGFSFIFVKLALLAADPLNTLAHRFTVAFLVASIPIVFGWIKLNIKPRDMLLILPLTLFYPTMFFAFQTFGLVYASSSEAGIIQATVPIFTLILATYFLKEHTNRWQKLCIVLSVTGVIYIFTMQGIAIESTNFKGTILILFSTLSVSGYNIVARSLTKKYKLSDLTYMMTAIGFLCFNLFSLIHHAVNGSIHLYFQPFTNMTFLISIVFLGVLSSLITSFLSNYALSQIEASKISVFSNLATFIAIMAGVVFLHEKLAYFHIIGAIMIVLGLLGTTFLDKETKAA</sequence>
<dbReference type="Proteomes" id="UP000016511">
    <property type="component" value="Unassembled WGS sequence"/>
</dbReference>
<evidence type="ECO:0000256" key="4">
    <source>
        <dbReference type="ARBA" id="ARBA00022692"/>
    </source>
</evidence>
<dbReference type="GO" id="GO:0005886">
    <property type="term" value="C:plasma membrane"/>
    <property type="evidence" value="ECO:0007669"/>
    <property type="project" value="UniProtKB-SubCell"/>
</dbReference>
<keyword evidence="10" id="KW-1185">Reference proteome</keyword>
<feature type="transmembrane region" description="Helical" evidence="7">
    <location>
        <begin position="185"/>
        <end position="203"/>
    </location>
</feature>
<keyword evidence="3" id="KW-1003">Cell membrane</keyword>